<dbReference type="KEGG" id="xne:XNC1_0492"/>
<evidence type="ECO:0000313" key="2">
    <source>
        <dbReference type="Proteomes" id="UP000008075"/>
    </source>
</evidence>
<dbReference type="HOGENOM" id="CLU_3190812_0_0_6"/>
<organism evidence="1 2">
    <name type="scientific">Xenorhabdus nematophila (strain ATCC 19061 / DSM 3370 / CCUG 14189 / LMG 1036 / NCIMB 9965 / AN6)</name>
    <dbReference type="NCBI Taxonomy" id="406817"/>
    <lineage>
        <taxon>Bacteria</taxon>
        <taxon>Pseudomonadati</taxon>
        <taxon>Pseudomonadota</taxon>
        <taxon>Gammaproteobacteria</taxon>
        <taxon>Enterobacterales</taxon>
        <taxon>Morganellaceae</taxon>
        <taxon>Xenorhabdus</taxon>
    </lineage>
</organism>
<proteinExistence type="predicted"/>
<dbReference type="STRING" id="406817.XNC1_0492"/>
<reference evidence="1 2" key="1">
    <citation type="journal article" date="2011" name="PLoS ONE">
        <title>The entomopathogenic bacterial endosymbionts xenorhabdus and photorhabdus: convergent lifestyles from divergent genomes.</title>
        <authorList>
            <person name="Chaston J.M."/>
            <person name="Suen G."/>
            <person name="Tucker S.L."/>
            <person name="Andersen A.W."/>
            <person name="Bhasin A."/>
            <person name="Bode E."/>
            <person name="Bode H.B."/>
            <person name="Brachmann A.O."/>
            <person name="Cowles C.E."/>
            <person name="Cowles K.N."/>
            <person name="Darby C."/>
            <person name="de Leon L."/>
            <person name="Drace K."/>
            <person name="Du Z."/>
            <person name="Givaudan A."/>
            <person name="Herbert Tran E.E."/>
            <person name="Jewell K.A."/>
            <person name="Knack J.J."/>
            <person name="Krasomil-Osterfeld K.C."/>
            <person name="Kukor R."/>
            <person name="Lanois A."/>
            <person name="Latreille P."/>
            <person name="Leimgruber N.K."/>
            <person name="Lipke C.M."/>
            <person name="Liu R."/>
            <person name="Lu X."/>
            <person name="Martens E.C."/>
            <person name="Marri P.R."/>
            <person name="Medigue C."/>
            <person name="Menard M.L."/>
            <person name="Miller N.M."/>
            <person name="Morales-Soto N."/>
            <person name="Norton S."/>
            <person name="Ogier J.C."/>
            <person name="Orchard S.S."/>
            <person name="Park D."/>
            <person name="Park Y."/>
            <person name="Qurollo B.A."/>
            <person name="Sugar D.R."/>
            <person name="Richards G.R."/>
            <person name="Rouy Z."/>
            <person name="Slominski B."/>
            <person name="Slominski K."/>
            <person name="Snyder H."/>
            <person name="Tjaden B.C."/>
            <person name="van der Hoeven R."/>
            <person name="Welch R.D."/>
            <person name="Wheeler C."/>
            <person name="Xiang B."/>
            <person name="Barbazuk B."/>
            <person name="Gaudriault S."/>
            <person name="Goodner B."/>
            <person name="Slater S.C."/>
            <person name="Forst S."/>
            <person name="Goldman B.S."/>
            <person name="Goodrich-Blair H."/>
        </authorList>
    </citation>
    <scope>NUCLEOTIDE SEQUENCE [LARGE SCALE GENOMIC DNA]</scope>
    <source>
        <strain evidence="2">ATCC 19061 / DSM 3370 / CCUG 14189 / LMG 1036 / NCIMB 9965 / AN6</strain>
    </source>
</reference>
<dbReference type="EMBL" id="FN667742">
    <property type="protein sequence ID" value="CBJ88566.1"/>
    <property type="molecule type" value="Genomic_DNA"/>
</dbReference>
<sequence length="46" mass="5414">MTLVELEALQCVLRGFLYFGLRHLWVLPAIQLYSGYPTEKKDEICR</sequence>
<dbReference type="AlphaFoldDB" id="D3VIL6"/>
<protein>
    <submittedName>
        <fullName evidence="1">Uncharacterized protein</fullName>
    </submittedName>
</protein>
<accession>D3VIL6</accession>
<evidence type="ECO:0000313" key="1">
    <source>
        <dbReference type="EMBL" id="CBJ88566.1"/>
    </source>
</evidence>
<gene>
    <name evidence="1" type="ordered locus">XNC1_0492</name>
</gene>
<keyword evidence="2" id="KW-1185">Reference proteome</keyword>
<dbReference type="Proteomes" id="UP000008075">
    <property type="component" value="Chromosome"/>
</dbReference>
<name>D3VIL6_XENNA</name>